<dbReference type="SUPFAM" id="SSF52540">
    <property type="entry name" value="P-loop containing nucleoside triphosphate hydrolases"/>
    <property type="match status" value="1"/>
</dbReference>
<keyword evidence="2" id="KW-0067">ATP-binding</keyword>
<dbReference type="InterPro" id="IPR002611">
    <property type="entry name" value="IstB_ATP-bd"/>
</dbReference>
<dbReference type="InterPro" id="IPR027417">
    <property type="entry name" value="P-loop_NTPase"/>
</dbReference>
<dbReference type="RefSeq" id="WP_186878926.1">
    <property type="nucleotide sequence ID" value="NZ_JACOPN010000007.1"/>
</dbReference>
<organism evidence="2 3">
    <name type="scientific">Flintibacter faecis</name>
    <dbReference type="NCBI Taxonomy" id="2763047"/>
    <lineage>
        <taxon>Bacteria</taxon>
        <taxon>Bacillati</taxon>
        <taxon>Bacillota</taxon>
        <taxon>Clostridia</taxon>
        <taxon>Eubacteriales</taxon>
        <taxon>Flintibacter</taxon>
    </lineage>
</organism>
<dbReference type="Proteomes" id="UP000602260">
    <property type="component" value="Unassembled WGS sequence"/>
</dbReference>
<protein>
    <submittedName>
        <fullName evidence="2">ATP-binding protein</fullName>
    </submittedName>
</protein>
<name>A0A8J6IZN8_9FIRM</name>
<dbReference type="SMART" id="SM00382">
    <property type="entry name" value="AAA"/>
    <property type="match status" value="1"/>
</dbReference>
<proteinExistence type="predicted"/>
<evidence type="ECO:0000313" key="2">
    <source>
        <dbReference type="EMBL" id="MBC5717743.1"/>
    </source>
</evidence>
<feature type="domain" description="AAA+ ATPase" evidence="1">
    <location>
        <begin position="185"/>
        <end position="315"/>
    </location>
</feature>
<accession>A0A8J6IZN8</accession>
<dbReference type="PANTHER" id="PTHR30050:SF4">
    <property type="entry name" value="ATP-BINDING PROTEIN RV3427C IN INSERTION SEQUENCE-RELATED"/>
    <property type="match status" value="1"/>
</dbReference>
<dbReference type="GO" id="GO:0006260">
    <property type="term" value="P:DNA replication"/>
    <property type="evidence" value="ECO:0007669"/>
    <property type="project" value="TreeGrafter"/>
</dbReference>
<keyword evidence="3" id="KW-1185">Reference proteome</keyword>
<sequence length="334" mass="37974">MSYDANVLRRATQRLEEERRARSDRAAQLRQEAYEKEPRLAQLDKKLQGTMSQLMAAALRRGESTAQAIRAIRAQNQEIQRERAVLLGAIGLPEDALDDRPACPLCGDTGWRGTQMCQCLKRLCTQEQIQELSKLLDLGEQSFDSFRLDYYSQTPWPGRGASPRENMELVYEVCLNYAQKFGRFYFKNLFLSGAPGLGKTFLSACIARTVSEAGFSVVYDTAGNIFAQFELKKFRRDAQDAQEAKDETRRYLNCDLLILDDLGSELTTQFTQSALYELVNTRLVAGRCTVISSNLSMDEAARRYSPQIASRLAGEYHVLHFFGDDIRLLKKQRM</sequence>
<gene>
    <name evidence="2" type="ORF">H8S55_10475</name>
</gene>
<reference evidence="2" key="1">
    <citation type="submission" date="2020-08" db="EMBL/GenBank/DDBJ databases">
        <title>Genome public.</title>
        <authorList>
            <person name="Liu C."/>
            <person name="Sun Q."/>
        </authorList>
    </citation>
    <scope>NUCLEOTIDE SEQUENCE</scope>
    <source>
        <strain evidence="2">BX5</strain>
    </source>
</reference>
<dbReference type="Pfam" id="PF01695">
    <property type="entry name" value="IstB_IS21"/>
    <property type="match status" value="1"/>
</dbReference>
<comment type="caution">
    <text evidence="2">The sequence shown here is derived from an EMBL/GenBank/DDBJ whole genome shotgun (WGS) entry which is preliminary data.</text>
</comment>
<dbReference type="PANTHER" id="PTHR30050">
    <property type="entry name" value="CHROMOSOMAL REPLICATION INITIATOR PROTEIN DNAA"/>
    <property type="match status" value="1"/>
</dbReference>
<dbReference type="Gene3D" id="3.40.50.300">
    <property type="entry name" value="P-loop containing nucleotide triphosphate hydrolases"/>
    <property type="match status" value="1"/>
</dbReference>
<dbReference type="NCBIfam" id="NF005304">
    <property type="entry name" value="PRK06835.1"/>
    <property type="match status" value="1"/>
</dbReference>
<dbReference type="AlphaFoldDB" id="A0A8J6IZN8"/>
<dbReference type="EMBL" id="JACOPN010000007">
    <property type="protein sequence ID" value="MBC5717743.1"/>
    <property type="molecule type" value="Genomic_DNA"/>
</dbReference>
<evidence type="ECO:0000259" key="1">
    <source>
        <dbReference type="SMART" id="SM00382"/>
    </source>
</evidence>
<dbReference type="CDD" id="cd00009">
    <property type="entry name" value="AAA"/>
    <property type="match status" value="1"/>
</dbReference>
<dbReference type="InterPro" id="IPR003593">
    <property type="entry name" value="AAA+_ATPase"/>
</dbReference>
<dbReference type="GO" id="GO:0005524">
    <property type="term" value="F:ATP binding"/>
    <property type="evidence" value="ECO:0007669"/>
    <property type="project" value="UniProtKB-KW"/>
</dbReference>
<evidence type="ECO:0000313" key="3">
    <source>
        <dbReference type="Proteomes" id="UP000602260"/>
    </source>
</evidence>
<keyword evidence="2" id="KW-0547">Nucleotide-binding</keyword>